<dbReference type="Gene3D" id="3.40.1350.10">
    <property type="match status" value="1"/>
</dbReference>
<feature type="domain" description="Restriction endonuclease type IV Mrr" evidence="2">
    <location>
        <begin position="15"/>
        <end position="125"/>
    </location>
</feature>
<comment type="caution">
    <text evidence="3">The sequence shown here is derived from an EMBL/GenBank/DDBJ whole genome shotgun (WGS) entry which is preliminary data.</text>
</comment>
<dbReference type="PANTHER" id="PTHR30015:SF7">
    <property type="entry name" value="TYPE IV METHYL-DIRECTED RESTRICTION ENZYME ECOKMRR"/>
    <property type="match status" value="1"/>
</dbReference>
<dbReference type="OrthoDB" id="3206608at2"/>
<dbReference type="GO" id="GO:0009307">
    <property type="term" value="P:DNA restriction-modification system"/>
    <property type="evidence" value="ECO:0007669"/>
    <property type="project" value="InterPro"/>
</dbReference>
<reference evidence="3 4" key="1">
    <citation type="submission" date="2019-10" db="EMBL/GenBank/DDBJ databases">
        <title>Nonomuraea sp. nov., isolated from Phyllanthus amarus.</title>
        <authorList>
            <person name="Klykleung N."/>
            <person name="Tanasupawat S."/>
        </authorList>
    </citation>
    <scope>NUCLEOTIDE SEQUENCE [LARGE SCALE GENOMIC DNA]</scope>
    <source>
        <strain evidence="3 4">PA1-10</strain>
    </source>
</reference>
<organism evidence="3 4">
    <name type="scientific">Nonomuraea phyllanthi</name>
    <dbReference type="NCBI Taxonomy" id="2219224"/>
    <lineage>
        <taxon>Bacteria</taxon>
        <taxon>Bacillati</taxon>
        <taxon>Actinomycetota</taxon>
        <taxon>Actinomycetes</taxon>
        <taxon>Streptosporangiales</taxon>
        <taxon>Streptosporangiaceae</taxon>
        <taxon>Nonomuraea</taxon>
    </lineage>
</organism>
<keyword evidence="3" id="KW-0378">Hydrolase</keyword>
<dbReference type="InterPro" id="IPR052906">
    <property type="entry name" value="Type_IV_Methyl-Rstrct_Enzyme"/>
</dbReference>
<dbReference type="Pfam" id="PF04471">
    <property type="entry name" value="Mrr_cat"/>
    <property type="match status" value="1"/>
</dbReference>
<evidence type="ECO:0000256" key="1">
    <source>
        <dbReference type="SAM" id="MobiDB-lite"/>
    </source>
</evidence>
<keyword evidence="4" id="KW-1185">Reference proteome</keyword>
<evidence type="ECO:0000313" key="4">
    <source>
        <dbReference type="Proteomes" id="UP000312512"/>
    </source>
</evidence>
<dbReference type="InterPro" id="IPR007560">
    <property type="entry name" value="Restrct_endonuc_IV_Mrr"/>
</dbReference>
<name>A0A5C4WSV0_9ACTN</name>
<dbReference type="AlphaFoldDB" id="A0A5C4WSV0"/>
<dbReference type="GO" id="GO:0015666">
    <property type="term" value="F:restriction endodeoxyribonuclease activity"/>
    <property type="evidence" value="ECO:0007669"/>
    <property type="project" value="TreeGrafter"/>
</dbReference>
<dbReference type="PANTHER" id="PTHR30015">
    <property type="entry name" value="MRR RESTRICTION SYSTEM PROTEIN"/>
    <property type="match status" value="1"/>
</dbReference>
<dbReference type="InterPro" id="IPR011856">
    <property type="entry name" value="tRNA_endonuc-like_dom_sf"/>
</dbReference>
<dbReference type="Proteomes" id="UP000312512">
    <property type="component" value="Unassembled WGS sequence"/>
</dbReference>
<evidence type="ECO:0000259" key="2">
    <source>
        <dbReference type="Pfam" id="PF04471"/>
    </source>
</evidence>
<proteinExistence type="predicted"/>
<keyword evidence="3" id="KW-0255">Endonuclease</keyword>
<dbReference type="GO" id="GO:0003677">
    <property type="term" value="F:DNA binding"/>
    <property type="evidence" value="ECO:0007669"/>
    <property type="project" value="InterPro"/>
</dbReference>
<protein>
    <submittedName>
        <fullName evidence="3">Restriction endonuclease</fullName>
    </submittedName>
</protein>
<evidence type="ECO:0000313" key="3">
    <source>
        <dbReference type="EMBL" id="KAB8196100.1"/>
    </source>
</evidence>
<dbReference type="SUPFAM" id="SSF52980">
    <property type="entry name" value="Restriction endonuclease-like"/>
    <property type="match status" value="1"/>
</dbReference>
<dbReference type="InterPro" id="IPR011335">
    <property type="entry name" value="Restrct_endonuc-II-like"/>
</dbReference>
<gene>
    <name evidence="3" type="ORF">FH608_009865</name>
</gene>
<dbReference type="EMBL" id="VDLX02000003">
    <property type="protein sequence ID" value="KAB8196100.1"/>
    <property type="molecule type" value="Genomic_DNA"/>
</dbReference>
<feature type="region of interest" description="Disordered" evidence="1">
    <location>
        <begin position="137"/>
        <end position="159"/>
    </location>
</feature>
<accession>A0A5C4WSV0</accession>
<sequence length="159" mass="16874">MDVASGLDSRRSLPKLSPTEFEHLIRELFVAMGAETWTALPPKDGGVEAVATSDNLFFGGVCLIQAKQSSGPVDLEAVSALAAAMTDHNATTGVLVATSWFDRAGELFARRNKITLINGAELKHLFKEHLDIDVVPGTAPPTQVRPSGNRQSGRPGPVA</sequence>
<feature type="compositionally biased region" description="Polar residues" evidence="1">
    <location>
        <begin position="140"/>
        <end position="152"/>
    </location>
</feature>
<keyword evidence="3" id="KW-0540">Nuclease</keyword>